<dbReference type="InterPro" id="IPR004506">
    <property type="entry name" value="MnmA-like"/>
</dbReference>
<keyword evidence="5 9" id="KW-0067">ATP-binding</keyword>
<feature type="domain" description="tRNA-specific 2-thiouridylase MnmA-like C-terminal" evidence="10">
    <location>
        <begin position="293"/>
        <end position="356"/>
    </location>
</feature>
<reference evidence="12" key="1">
    <citation type="submission" date="2023-04" db="EMBL/GenBank/DDBJ databases">
        <title>Completed genome of Mycoplasma lagogenitalium type strain 12MS.</title>
        <authorList>
            <person name="Spergser J."/>
        </authorList>
    </citation>
    <scope>NUCLEOTIDE SEQUENCE</scope>
    <source>
        <strain evidence="12">12MS</strain>
    </source>
</reference>
<dbReference type="InterPro" id="IPR046885">
    <property type="entry name" value="MnmA-like_C"/>
</dbReference>
<dbReference type="InterPro" id="IPR046884">
    <property type="entry name" value="MnmA-like_central"/>
</dbReference>
<name>A0ABY8LVI6_9BACT</name>
<keyword evidence="2 9" id="KW-0808">Transferase</keyword>
<comment type="function">
    <text evidence="9">Catalyzes the 2-thiolation of uridine at the wobble position (U34) of tRNA, leading to the formation of s(2)U34.</text>
</comment>
<dbReference type="HAMAP" id="MF_00144">
    <property type="entry name" value="tRNA_thiouridyl_MnmA"/>
    <property type="match status" value="1"/>
</dbReference>
<evidence type="ECO:0000259" key="11">
    <source>
        <dbReference type="Pfam" id="PF20259"/>
    </source>
</evidence>
<organism evidence="12 13">
    <name type="scientific">Mesomycoplasma lagogenitalium</name>
    <dbReference type="NCBI Taxonomy" id="171286"/>
    <lineage>
        <taxon>Bacteria</taxon>
        <taxon>Bacillati</taxon>
        <taxon>Mycoplasmatota</taxon>
        <taxon>Mycoplasmoidales</taxon>
        <taxon>Metamycoplasmataceae</taxon>
        <taxon>Mesomycoplasma</taxon>
    </lineage>
</organism>
<dbReference type="PANTHER" id="PTHR11933:SF5">
    <property type="entry name" value="MITOCHONDRIAL TRNA-SPECIFIC 2-THIOURIDYLASE 1"/>
    <property type="match status" value="1"/>
</dbReference>
<evidence type="ECO:0000256" key="3">
    <source>
        <dbReference type="ARBA" id="ARBA00022694"/>
    </source>
</evidence>
<dbReference type="InterPro" id="IPR023382">
    <property type="entry name" value="MnmA-like_central_sf"/>
</dbReference>
<comment type="subcellular location">
    <subcellularLocation>
        <location evidence="9">Cytoplasm</location>
    </subcellularLocation>
</comment>
<proteinExistence type="inferred from homology"/>
<dbReference type="InterPro" id="IPR014729">
    <property type="entry name" value="Rossmann-like_a/b/a_fold"/>
</dbReference>
<evidence type="ECO:0000259" key="10">
    <source>
        <dbReference type="Pfam" id="PF20258"/>
    </source>
</evidence>
<keyword evidence="9" id="KW-0963">Cytoplasm</keyword>
<evidence type="ECO:0000256" key="8">
    <source>
        <dbReference type="ARBA" id="ARBA00051542"/>
    </source>
</evidence>
<dbReference type="Pfam" id="PF20259">
    <property type="entry name" value="tRNA_Me_trans_M"/>
    <property type="match status" value="1"/>
</dbReference>
<dbReference type="NCBIfam" id="TIGR00420">
    <property type="entry name" value="trmU"/>
    <property type="match status" value="1"/>
</dbReference>
<dbReference type="NCBIfam" id="NF001138">
    <property type="entry name" value="PRK00143.1"/>
    <property type="match status" value="1"/>
</dbReference>
<dbReference type="RefSeq" id="WP_280101737.1">
    <property type="nucleotide sequence ID" value="NZ_CP122979.1"/>
</dbReference>
<comment type="catalytic activity">
    <reaction evidence="8 9">
        <text>S-sulfanyl-L-cysteinyl-[protein] + uridine(34) in tRNA + AH2 + ATP = 2-thiouridine(34) in tRNA + L-cysteinyl-[protein] + A + AMP + diphosphate + H(+)</text>
        <dbReference type="Rhea" id="RHEA:47032"/>
        <dbReference type="Rhea" id="RHEA-COMP:10131"/>
        <dbReference type="Rhea" id="RHEA-COMP:11726"/>
        <dbReference type="Rhea" id="RHEA-COMP:11727"/>
        <dbReference type="Rhea" id="RHEA-COMP:11728"/>
        <dbReference type="ChEBI" id="CHEBI:13193"/>
        <dbReference type="ChEBI" id="CHEBI:15378"/>
        <dbReference type="ChEBI" id="CHEBI:17499"/>
        <dbReference type="ChEBI" id="CHEBI:29950"/>
        <dbReference type="ChEBI" id="CHEBI:30616"/>
        <dbReference type="ChEBI" id="CHEBI:33019"/>
        <dbReference type="ChEBI" id="CHEBI:61963"/>
        <dbReference type="ChEBI" id="CHEBI:65315"/>
        <dbReference type="ChEBI" id="CHEBI:87170"/>
        <dbReference type="ChEBI" id="CHEBI:456215"/>
        <dbReference type="EC" id="2.8.1.13"/>
    </reaction>
</comment>
<feature type="region of interest" description="Interaction with tRNA" evidence="9">
    <location>
        <begin position="150"/>
        <end position="152"/>
    </location>
</feature>
<evidence type="ECO:0000256" key="9">
    <source>
        <dbReference type="HAMAP-Rule" id="MF_00144"/>
    </source>
</evidence>
<accession>A0ABY8LVI6</accession>
<evidence type="ECO:0000256" key="5">
    <source>
        <dbReference type="ARBA" id="ARBA00022840"/>
    </source>
</evidence>
<evidence type="ECO:0000256" key="2">
    <source>
        <dbReference type="ARBA" id="ARBA00022679"/>
    </source>
</evidence>
<keyword evidence="7" id="KW-1015">Disulfide bond</keyword>
<feature type="binding site" evidence="9">
    <location>
        <position position="132"/>
    </location>
    <ligand>
        <name>ATP</name>
        <dbReference type="ChEBI" id="CHEBI:30616"/>
    </ligand>
</feature>
<keyword evidence="13" id="KW-1185">Reference proteome</keyword>
<gene>
    <name evidence="9 12" type="primary">mnmA</name>
    <name evidence="12" type="ORF">QEG99_03135</name>
</gene>
<sequence>MAKIIVGISGGVDSSVAAYLLKQQGHEVIGVFMRNWDSLINNDIKGNKYDFDQCPQESDWADAQEVAKKLDIKIYRKDFISEYWDNVFTYFIEEYKNGRTPNPDILCNKYIKFDKFLNYALKEFNADFIAMGHYAKTENGKLYRAKDQNKDQTYFLAQLNNFQLSKTIFPLADLSKQEVREIASKLNLITAKKKDSTGICFIGDRNFTEFLQNYIPSQPGNILDIKTKKILGTHIGAMYYTLGQRKGLNLGGMSEPHFVVGHNIKNKEIYVAPASEKEWLISDELDALNLNLNEINFNNKNLSAKFRYRQNDIPVTIELLENNKIKVFYPQGAEAVTPGQQVVLYDGEKCLGGATIDKIYRKKKLITYV</sequence>
<feature type="site" description="Interaction with tRNA" evidence="9">
    <location>
        <position position="340"/>
    </location>
</feature>
<feature type="region of interest" description="Interaction with target base in tRNA" evidence="9">
    <location>
        <begin position="102"/>
        <end position="104"/>
    </location>
</feature>
<feature type="domain" description="tRNA-specific 2-thiouridylase MnmA-like central" evidence="11">
    <location>
        <begin position="209"/>
        <end position="272"/>
    </location>
</feature>
<feature type="site" description="Interaction with tRNA" evidence="9">
    <location>
        <position position="133"/>
    </location>
</feature>
<dbReference type="EC" id="2.8.1.13" evidence="9"/>
<evidence type="ECO:0000256" key="7">
    <source>
        <dbReference type="ARBA" id="ARBA00023157"/>
    </source>
</evidence>
<dbReference type="Pfam" id="PF20258">
    <property type="entry name" value="tRNA_Me_trans_C"/>
    <property type="match status" value="1"/>
</dbReference>
<dbReference type="Gene3D" id="3.40.50.620">
    <property type="entry name" value="HUPs"/>
    <property type="match status" value="1"/>
</dbReference>
<comment type="caution">
    <text evidence="9">Lacks conserved residue(s) required for the propagation of feature annotation.</text>
</comment>
<dbReference type="PANTHER" id="PTHR11933">
    <property type="entry name" value="TRNA 5-METHYLAMINOMETHYL-2-THIOURIDYLATE -METHYLTRANSFERASE"/>
    <property type="match status" value="1"/>
</dbReference>
<comment type="similarity">
    <text evidence="9">Belongs to the MnmA/TRMU family.</text>
</comment>
<keyword evidence="4 9" id="KW-0547">Nucleotide-binding</keyword>
<evidence type="ECO:0000313" key="13">
    <source>
        <dbReference type="Proteomes" id="UP001179842"/>
    </source>
</evidence>
<feature type="active site" description="Nucleophile" evidence="9">
    <location>
        <position position="107"/>
    </location>
</feature>
<protein>
    <recommendedName>
        <fullName evidence="9">tRNA-specific 2-thiouridylase MnmA</fullName>
        <ecNumber evidence="9">2.8.1.13</ecNumber>
    </recommendedName>
</protein>
<dbReference type="SUPFAM" id="SSF52402">
    <property type="entry name" value="Adenine nucleotide alpha hydrolases-like"/>
    <property type="match status" value="1"/>
</dbReference>
<keyword evidence="1 9" id="KW-0820">tRNA-binding</keyword>
<dbReference type="CDD" id="cd01998">
    <property type="entry name" value="MnmA_TRMU-like"/>
    <property type="match status" value="1"/>
</dbReference>
<dbReference type="Gene3D" id="2.30.30.280">
    <property type="entry name" value="Adenine nucleotide alpha hydrolases-like domains"/>
    <property type="match status" value="1"/>
</dbReference>
<feature type="region of interest" description="Interaction with tRNA" evidence="9">
    <location>
        <begin position="307"/>
        <end position="308"/>
    </location>
</feature>
<dbReference type="Gene3D" id="2.40.30.10">
    <property type="entry name" value="Translation factors"/>
    <property type="match status" value="1"/>
</dbReference>
<keyword evidence="6 9" id="KW-0694">RNA-binding</keyword>
<dbReference type="Pfam" id="PF03054">
    <property type="entry name" value="tRNA_Me_trans"/>
    <property type="match status" value="1"/>
</dbReference>
<evidence type="ECO:0000256" key="1">
    <source>
        <dbReference type="ARBA" id="ARBA00022555"/>
    </source>
</evidence>
<feature type="binding site" evidence="9">
    <location>
        <begin position="7"/>
        <end position="14"/>
    </location>
    <ligand>
        <name>ATP</name>
        <dbReference type="ChEBI" id="CHEBI:30616"/>
    </ligand>
</feature>
<dbReference type="GO" id="GO:0103016">
    <property type="term" value="F:tRNA-uridine 2-sulfurtransferase activity"/>
    <property type="evidence" value="ECO:0007669"/>
    <property type="project" value="UniProtKB-EC"/>
</dbReference>
<feature type="active site" description="Cysteine persulfide intermediate" evidence="9">
    <location>
        <position position="200"/>
    </location>
</feature>
<evidence type="ECO:0000256" key="4">
    <source>
        <dbReference type="ARBA" id="ARBA00022741"/>
    </source>
</evidence>
<evidence type="ECO:0000256" key="6">
    <source>
        <dbReference type="ARBA" id="ARBA00022884"/>
    </source>
</evidence>
<evidence type="ECO:0000313" key="12">
    <source>
        <dbReference type="EMBL" id="WGI36436.1"/>
    </source>
</evidence>
<dbReference type="Proteomes" id="UP001179842">
    <property type="component" value="Chromosome"/>
</dbReference>
<keyword evidence="3 9" id="KW-0819">tRNA processing</keyword>
<feature type="binding site" evidence="9">
    <location>
        <position position="33"/>
    </location>
    <ligand>
        <name>ATP</name>
        <dbReference type="ChEBI" id="CHEBI:30616"/>
    </ligand>
</feature>
<dbReference type="EMBL" id="CP122979">
    <property type="protein sequence ID" value="WGI36436.1"/>
    <property type="molecule type" value="Genomic_DNA"/>
</dbReference>